<accession>T0IFI0</accession>
<dbReference type="AlphaFoldDB" id="T0IFI0"/>
<dbReference type="InterPro" id="IPR006047">
    <property type="entry name" value="GH13_cat_dom"/>
</dbReference>
<dbReference type="EMBL" id="ATHO01000032">
    <property type="protein sequence ID" value="EQB10445.1"/>
    <property type="molecule type" value="Genomic_DNA"/>
</dbReference>
<dbReference type="Gene3D" id="3.20.20.80">
    <property type="entry name" value="Glycosidases"/>
    <property type="match status" value="2"/>
</dbReference>
<feature type="domain" description="Glycosyl hydrolase family 13 catalytic" evidence="1">
    <location>
        <begin position="11"/>
        <end position="727"/>
    </location>
</feature>
<dbReference type="Pfam" id="PF00128">
    <property type="entry name" value="Alpha-amylase"/>
    <property type="match status" value="1"/>
</dbReference>
<dbReference type="Gene3D" id="1.10.10.470">
    <property type="entry name" value="Maltooligosyl trehalose synthase, domain 4"/>
    <property type="match status" value="1"/>
</dbReference>
<name>T0IFI0_9SPHN</name>
<reference evidence="2 3" key="1">
    <citation type="journal article" date="2013" name="Genome Announc.">
        <title>Draft Genome Sequence of Sphingobium quisquiliarum Strain P25T, a Novel Hexachlorocyclohexane (HCH)-Degrading Bacterium Isolated from an HCH Dumpsite.</title>
        <authorList>
            <person name="Kumar Singh A."/>
            <person name="Sangwan N."/>
            <person name="Sharma A."/>
            <person name="Gupta V."/>
            <person name="Khurana J.P."/>
            <person name="Lal R."/>
        </authorList>
    </citation>
    <scope>NUCLEOTIDE SEQUENCE [LARGE SCALE GENOMIC DNA]</scope>
    <source>
        <strain evidence="2 3">P25</strain>
    </source>
</reference>
<evidence type="ECO:0000259" key="1">
    <source>
        <dbReference type="SMART" id="SM00642"/>
    </source>
</evidence>
<dbReference type="SMART" id="SM00642">
    <property type="entry name" value="Aamy"/>
    <property type="match status" value="1"/>
</dbReference>
<dbReference type="RefSeq" id="WP_021237095.1">
    <property type="nucleotide sequence ID" value="NZ_ATHO01000032.1"/>
</dbReference>
<dbReference type="PATRIC" id="fig|1329909.3.peg.754"/>
<comment type="caution">
    <text evidence="2">The sequence shown here is derived from an EMBL/GenBank/DDBJ whole genome shotgun (WGS) entry which is preliminary data.</text>
</comment>
<dbReference type="GO" id="GO:0030980">
    <property type="term" value="P:alpha-glucan catabolic process"/>
    <property type="evidence" value="ECO:0007669"/>
    <property type="project" value="TreeGrafter"/>
</dbReference>
<proteinExistence type="predicted"/>
<dbReference type="GO" id="GO:0047470">
    <property type="term" value="F:(1,4)-alpha-D-glucan 1-alpha-D-glucosylmutase activity"/>
    <property type="evidence" value="ECO:0007669"/>
    <property type="project" value="TreeGrafter"/>
</dbReference>
<dbReference type="GO" id="GO:0005992">
    <property type="term" value="P:trehalose biosynthetic process"/>
    <property type="evidence" value="ECO:0007669"/>
    <property type="project" value="TreeGrafter"/>
</dbReference>
<dbReference type="NCBIfam" id="TIGR02401">
    <property type="entry name" value="trehalose_TreY"/>
    <property type="match status" value="1"/>
</dbReference>
<dbReference type="CDD" id="cd11336">
    <property type="entry name" value="AmyAc_MTSase"/>
    <property type="match status" value="1"/>
</dbReference>
<dbReference type="InterPro" id="IPR017853">
    <property type="entry name" value="GH"/>
</dbReference>
<dbReference type="InterPro" id="IPR013797">
    <property type="entry name" value="Maltooligo_trehalose_synth_4"/>
</dbReference>
<organism evidence="2 3">
    <name type="scientific">Sphingobium quisquiliarum P25</name>
    <dbReference type="NCBI Taxonomy" id="1329909"/>
    <lineage>
        <taxon>Bacteria</taxon>
        <taxon>Pseudomonadati</taxon>
        <taxon>Pseudomonadota</taxon>
        <taxon>Alphaproteobacteria</taxon>
        <taxon>Sphingomonadales</taxon>
        <taxon>Sphingomonadaceae</taxon>
        <taxon>Sphingobium</taxon>
    </lineage>
</organism>
<evidence type="ECO:0000313" key="2">
    <source>
        <dbReference type="EMBL" id="EQB10445.1"/>
    </source>
</evidence>
<protein>
    <recommendedName>
        <fullName evidence="1">Glycosyl hydrolase family 13 catalytic domain-containing protein</fullName>
    </recommendedName>
</protein>
<dbReference type="SUPFAM" id="SSF51445">
    <property type="entry name" value="(Trans)glycosidases"/>
    <property type="match status" value="1"/>
</dbReference>
<dbReference type="InterPro" id="IPR012767">
    <property type="entry name" value="Trehalose_TreY"/>
</dbReference>
<dbReference type="PANTHER" id="PTHR10357:SF216">
    <property type="entry name" value="MALTOOLIGOSYL TREHALOSE SYNTHASE-RELATED"/>
    <property type="match status" value="1"/>
</dbReference>
<dbReference type="Gene3D" id="3.30.1590.10">
    <property type="entry name" value="Maltooligosyl trehalose synthase, domain 2"/>
    <property type="match status" value="1"/>
</dbReference>
<evidence type="ECO:0000313" key="3">
    <source>
        <dbReference type="Proteomes" id="UP000015525"/>
    </source>
</evidence>
<dbReference type="Proteomes" id="UP000015525">
    <property type="component" value="Unassembled WGS sequence"/>
</dbReference>
<sequence>MIPRATYRLQFHAGFTFADARANIPYLAALGVSHIYASPITRARTGSTHGYDVVDPAMINPEFGGDQGFRDLVDALRRHKMGIIIDIVPNHIGVAGGENAYWNDVLRLGQDSRYAPFFDIDWPGPLILPILGATLGEVIAAGDLRLISEGGELFLQLYGEQRLPVRPGSGEPFGWTAASFPADPDAASLRAFADAQHYRLVHWRTANDSLNWRRFFSINDLAAVRVEDPQVFAATHSLYFDLFGQGLIDGVRVDHVDGLADPASYCRALRSGLDAAGGGRRPYVVVEKILGAHEHLASDWNVDGTSGYDAMRDLTGLLHSATGMDTLESLWREVEPQALSFDEEVLRSRQQMLAWQFDGQLSACVGAGMKALAPAVAEDPPLEAITPAMLRRAMERLLWVFPVYRTYAAAGGGAATDRPVLEQVWRDVRPHLPPGEAWVARLVLDWLAGKGAGDPRLAADVARRFQQLSAPVAAKGVEDTAFYRHGVLLSANDVGFAPDQPAIDPATFHQRVLDRDAAFPHAMLASATHDHKRGEDARARLAVLSEIPHLWAERWREWDRLAQARDAGVRAADRYQIMQGLIGAWPDAGMPADLEDLAGRMEQWIVKMLREAKLRSSWEEPDLAYEQSCVSLLRGLLFDGRAFRDAVSGFVRLIDPAAQANMLVQTCLKLTIPGVPDIYQGTELPDFSLVDPDNRRPVDYQARQDLLAGGGAHDAKLRLIARLLGLRRDRPELFADGDYVPVDVKGDRADHVLAFTRCHEGRRLLCVVQLRAAPALLGEQSLTPPRDWWGDSALAMPSPMLVADMLDGNPFYVDLEG</sequence>
<dbReference type="PANTHER" id="PTHR10357">
    <property type="entry name" value="ALPHA-AMYLASE FAMILY MEMBER"/>
    <property type="match status" value="1"/>
</dbReference>
<keyword evidence="3" id="KW-1185">Reference proteome</keyword>
<gene>
    <name evidence="2" type="ORF">L288_03960</name>
</gene>